<sequence>GTPNKTFTSLDDISRGSVLQFGIDHRTVNGDEGFALHVRTNGHESRKVTMASTVTRLKSAPSSSATDDTENQAGQDMRDYGC</sequence>
<evidence type="ECO:0000313" key="3">
    <source>
        <dbReference type="Proteomes" id="UP001437256"/>
    </source>
</evidence>
<accession>A0ABR3A224</accession>
<keyword evidence="3" id="KW-1185">Reference proteome</keyword>
<protein>
    <submittedName>
        <fullName evidence="2">Uncharacterized protein</fullName>
    </submittedName>
</protein>
<gene>
    <name evidence="2" type="ORF">AAF712_004913</name>
</gene>
<reference evidence="2 3" key="1">
    <citation type="submission" date="2024-05" db="EMBL/GenBank/DDBJ databases">
        <title>A draft genome resource for the thread blight pathogen Marasmius tenuissimus strain MS-2.</title>
        <authorList>
            <person name="Yulfo-Soto G.E."/>
            <person name="Baruah I.K."/>
            <person name="Amoako-Attah I."/>
            <person name="Bukari Y."/>
            <person name="Meinhardt L.W."/>
            <person name="Bailey B.A."/>
            <person name="Cohen S.P."/>
        </authorList>
    </citation>
    <scope>NUCLEOTIDE SEQUENCE [LARGE SCALE GENOMIC DNA]</scope>
    <source>
        <strain evidence="2 3">MS-2</strain>
    </source>
</reference>
<feature type="non-terminal residue" evidence="2">
    <location>
        <position position="1"/>
    </location>
</feature>
<organism evidence="2 3">
    <name type="scientific">Marasmius tenuissimus</name>
    <dbReference type="NCBI Taxonomy" id="585030"/>
    <lineage>
        <taxon>Eukaryota</taxon>
        <taxon>Fungi</taxon>
        <taxon>Dikarya</taxon>
        <taxon>Basidiomycota</taxon>
        <taxon>Agaricomycotina</taxon>
        <taxon>Agaricomycetes</taxon>
        <taxon>Agaricomycetidae</taxon>
        <taxon>Agaricales</taxon>
        <taxon>Marasmiineae</taxon>
        <taxon>Marasmiaceae</taxon>
        <taxon>Marasmius</taxon>
    </lineage>
</organism>
<dbReference type="Proteomes" id="UP001437256">
    <property type="component" value="Unassembled WGS sequence"/>
</dbReference>
<evidence type="ECO:0000313" key="2">
    <source>
        <dbReference type="EMBL" id="KAL0068010.1"/>
    </source>
</evidence>
<feature type="compositionally biased region" description="Polar residues" evidence="1">
    <location>
        <begin position="50"/>
        <end position="74"/>
    </location>
</feature>
<dbReference type="EMBL" id="JBBXMP010000021">
    <property type="protein sequence ID" value="KAL0068010.1"/>
    <property type="molecule type" value="Genomic_DNA"/>
</dbReference>
<evidence type="ECO:0000256" key="1">
    <source>
        <dbReference type="SAM" id="MobiDB-lite"/>
    </source>
</evidence>
<feature type="region of interest" description="Disordered" evidence="1">
    <location>
        <begin position="45"/>
        <end position="82"/>
    </location>
</feature>
<comment type="caution">
    <text evidence="2">The sequence shown here is derived from an EMBL/GenBank/DDBJ whole genome shotgun (WGS) entry which is preliminary data.</text>
</comment>
<proteinExistence type="predicted"/>
<name>A0ABR3A224_9AGAR</name>